<dbReference type="SMART" id="SM00184">
    <property type="entry name" value="RING"/>
    <property type="match status" value="1"/>
</dbReference>
<dbReference type="GO" id="GO:0008270">
    <property type="term" value="F:zinc ion binding"/>
    <property type="evidence" value="ECO:0007669"/>
    <property type="project" value="UniProtKB-KW"/>
</dbReference>
<dbReference type="Proteomes" id="UP000054721">
    <property type="component" value="Unassembled WGS sequence"/>
</dbReference>
<protein>
    <submittedName>
        <fullName evidence="5">RING finger protein 44</fullName>
    </submittedName>
</protein>
<keyword evidence="6" id="KW-1185">Reference proteome</keyword>
<evidence type="ECO:0000256" key="2">
    <source>
        <dbReference type="ARBA" id="ARBA00022833"/>
    </source>
</evidence>
<sequence>LTMNQMAETEPTTAARPTQINVNKRRLSHSNSLVTDEPARTRTCQFNLPNSVEHVTMNYPSSIGVQSHLHTSQRESTTAYVFHPRVAPLVRRAPADHGISRYHSTPNRNLPSAGICDGRPTHHLIHRHLLLPNRAHSHVGAQTSQPPVNSIFPSLCCLTGGNTPCQLHHLSHTHTHTHTSFEEAVNARASAAWTVFDGLTFGGMSPHRPNMIASANASLLLSRPNVNVVSVNVQNTVNRTVPLGEQSFHQMVLLLLLLLLLFEFFKFHFKFHFKAYLNDSVGGQSDNSNLSGTRSPSPDLNPDNISFVEFNSYVDGSDRRFQWLQEEAQNFLRFMESSLHMRNSGLTRDEIDRIPCYRFGTKSKEVNENQLSCVICLNNFEIRQLLRELPCSHCYHSKCVDKWLRSNRTCPICRRVAKDDQPHPSTSKAYGY</sequence>
<dbReference type="InterPro" id="IPR013083">
    <property type="entry name" value="Znf_RING/FYVE/PHD"/>
</dbReference>
<keyword evidence="1 3" id="KW-0479">Metal-binding</keyword>
<feature type="non-terminal residue" evidence="5">
    <location>
        <position position="1"/>
    </location>
</feature>
<evidence type="ECO:0000313" key="5">
    <source>
        <dbReference type="EMBL" id="KRZ56583.1"/>
    </source>
</evidence>
<dbReference type="PROSITE" id="PS50089">
    <property type="entry name" value="ZF_RING_2"/>
    <property type="match status" value="1"/>
</dbReference>
<dbReference type="InterPro" id="IPR001841">
    <property type="entry name" value="Znf_RING"/>
</dbReference>
<reference evidence="5 6" key="1">
    <citation type="submission" date="2015-05" db="EMBL/GenBank/DDBJ databases">
        <title>Evolution of Trichinella species and genotypes.</title>
        <authorList>
            <person name="Korhonen P.K."/>
            <person name="Edoardo P."/>
            <person name="Giuseppe L.R."/>
            <person name="Gasser R.B."/>
        </authorList>
    </citation>
    <scope>NUCLEOTIDE SEQUENCE [LARGE SCALE GENOMIC DNA]</scope>
    <source>
        <strain evidence="5">ISS10</strain>
    </source>
</reference>
<dbReference type="EMBL" id="JYDW01000091">
    <property type="protein sequence ID" value="KRZ56583.1"/>
    <property type="molecule type" value="Genomic_DNA"/>
</dbReference>
<evidence type="ECO:0000256" key="3">
    <source>
        <dbReference type="PROSITE-ProRule" id="PRU00175"/>
    </source>
</evidence>
<evidence type="ECO:0000256" key="1">
    <source>
        <dbReference type="ARBA" id="ARBA00022771"/>
    </source>
</evidence>
<organism evidence="5 6">
    <name type="scientific">Trichinella nativa</name>
    <dbReference type="NCBI Taxonomy" id="6335"/>
    <lineage>
        <taxon>Eukaryota</taxon>
        <taxon>Metazoa</taxon>
        <taxon>Ecdysozoa</taxon>
        <taxon>Nematoda</taxon>
        <taxon>Enoplea</taxon>
        <taxon>Dorylaimia</taxon>
        <taxon>Trichinellida</taxon>
        <taxon>Trichinellidae</taxon>
        <taxon>Trichinella</taxon>
    </lineage>
</organism>
<dbReference type="GO" id="GO:0061630">
    <property type="term" value="F:ubiquitin protein ligase activity"/>
    <property type="evidence" value="ECO:0007669"/>
    <property type="project" value="TreeGrafter"/>
</dbReference>
<evidence type="ECO:0000259" key="4">
    <source>
        <dbReference type="PROSITE" id="PS50089"/>
    </source>
</evidence>
<comment type="caution">
    <text evidence="5">The sequence shown here is derived from an EMBL/GenBank/DDBJ whole genome shotgun (WGS) entry which is preliminary data.</text>
</comment>
<dbReference type="Gene3D" id="3.30.40.10">
    <property type="entry name" value="Zinc/RING finger domain, C3HC4 (zinc finger)"/>
    <property type="match status" value="1"/>
</dbReference>
<accession>A0A0V1LB38</accession>
<gene>
    <name evidence="5" type="primary">Rnf44</name>
    <name evidence="5" type="ORF">T02_6587</name>
</gene>
<dbReference type="PANTHER" id="PTHR46171:SF3">
    <property type="entry name" value="GH10160P"/>
    <property type="match status" value="1"/>
</dbReference>
<dbReference type="GO" id="GO:0016567">
    <property type="term" value="P:protein ubiquitination"/>
    <property type="evidence" value="ECO:0007669"/>
    <property type="project" value="TreeGrafter"/>
</dbReference>
<dbReference type="Pfam" id="PF13639">
    <property type="entry name" value="zf-RING_2"/>
    <property type="match status" value="1"/>
</dbReference>
<evidence type="ECO:0000313" key="6">
    <source>
        <dbReference type="Proteomes" id="UP000054721"/>
    </source>
</evidence>
<dbReference type="STRING" id="6335.A0A0V1LB38"/>
<keyword evidence="1 3" id="KW-0863">Zinc-finger</keyword>
<proteinExistence type="predicted"/>
<dbReference type="AlphaFoldDB" id="A0A0V1LB38"/>
<dbReference type="SUPFAM" id="SSF57850">
    <property type="entry name" value="RING/U-box"/>
    <property type="match status" value="1"/>
</dbReference>
<feature type="domain" description="RING-type" evidence="4">
    <location>
        <begin position="373"/>
        <end position="414"/>
    </location>
</feature>
<dbReference type="PANTHER" id="PTHR46171">
    <property type="entry name" value="GH10160P"/>
    <property type="match status" value="1"/>
</dbReference>
<dbReference type="OrthoDB" id="5823472at2759"/>
<keyword evidence="2" id="KW-0862">Zinc</keyword>
<name>A0A0V1LB38_9BILA</name>